<keyword evidence="2 6" id="KW-0662">Pyridine nucleotide biosynthesis</keyword>
<comment type="catalytic activity">
    <reaction evidence="6">
        <text>L-aspartate + NADP(+) + H2O = oxaloacetate + NH4(+) + NADPH + H(+)</text>
        <dbReference type="Rhea" id="RHEA:11784"/>
        <dbReference type="ChEBI" id="CHEBI:15377"/>
        <dbReference type="ChEBI" id="CHEBI:15378"/>
        <dbReference type="ChEBI" id="CHEBI:16452"/>
        <dbReference type="ChEBI" id="CHEBI:28938"/>
        <dbReference type="ChEBI" id="CHEBI:29991"/>
        <dbReference type="ChEBI" id="CHEBI:57783"/>
        <dbReference type="ChEBI" id="CHEBI:58349"/>
        <dbReference type="EC" id="1.4.1.21"/>
    </reaction>
</comment>
<keyword evidence="3 6" id="KW-0521">NADP</keyword>
<feature type="binding site" evidence="6">
    <location>
        <position position="195"/>
    </location>
    <ligand>
        <name>NAD(+)</name>
        <dbReference type="ChEBI" id="CHEBI:57540"/>
    </ligand>
</feature>
<feature type="active site" evidence="6">
    <location>
        <position position="225"/>
    </location>
</feature>
<accession>A0A4R8M214</accession>
<dbReference type="GO" id="GO:0051287">
    <property type="term" value="F:NAD binding"/>
    <property type="evidence" value="ECO:0007669"/>
    <property type="project" value="UniProtKB-UniRule"/>
</dbReference>
<evidence type="ECO:0000313" key="9">
    <source>
        <dbReference type="EMBL" id="TDY57045.1"/>
    </source>
</evidence>
<dbReference type="SUPFAM" id="SSF55347">
    <property type="entry name" value="Glyceraldehyde-3-phosphate dehydrogenase-like, C-terminal domain"/>
    <property type="match status" value="1"/>
</dbReference>
<evidence type="ECO:0000313" key="10">
    <source>
        <dbReference type="Proteomes" id="UP000295066"/>
    </source>
</evidence>
<keyword evidence="5 6" id="KW-0520">NAD</keyword>
<proteinExistence type="inferred from homology"/>
<dbReference type="PANTHER" id="PTHR31873">
    <property type="entry name" value="L-ASPARTATE DEHYDROGENASE-RELATED"/>
    <property type="match status" value="1"/>
</dbReference>
<evidence type="ECO:0000256" key="3">
    <source>
        <dbReference type="ARBA" id="ARBA00022857"/>
    </source>
</evidence>
<organism evidence="9 10">
    <name type="scientific">Aminivibrio pyruvatiphilus</name>
    <dbReference type="NCBI Taxonomy" id="1005740"/>
    <lineage>
        <taxon>Bacteria</taxon>
        <taxon>Thermotogati</taxon>
        <taxon>Synergistota</taxon>
        <taxon>Synergistia</taxon>
        <taxon>Synergistales</taxon>
        <taxon>Aminobacteriaceae</taxon>
        <taxon>Aminivibrio</taxon>
    </lineage>
</organism>
<dbReference type="EMBL" id="SORI01000016">
    <property type="protein sequence ID" value="TDY57045.1"/>
    <property type="molecule type" value="Genomic_DNA"/>
</dbReference>
<evidence type="ECO:0000256" key="5">
    <source>
        <dbReference type="ARBA" id="ARBA00023027"/>
    </source>
</evidence>
<evidence type="ECO:0000259" key="7">
    <source>
        <dbReference type="Pfam" id="PF01958"/>
    </source>
</evidence>
<gene>
    <name evidence="6" type="primary">nadX</name>
    <name evidence="9" type="ORF">C8D99_11621</name>
</gene>
<dbReference type="Pfam" id="PF03447">
    <property type="entry name" value="NAD_binding_3"/>
    <property type="match status" value="1"/>
</dbReference>
<name>A0A4R8M214_9BACT</name>
<evidence type="ECO:0000259" key="8">
    <source>
        <dbReference type="Pfam" id="PF03447"/>
    </source>
</evidence>
<dbReference type="Gene3D" id="3.40.50.720">
    <property type="entry name" value="NAD(P)-binding Rossmann-like Domain"/>
    <property type="match status" value="1"/>
</dbReference>
<protein>
    <recommendedName>
        <fullName evidence="6">L-aspartate dehydrogenase</fullName>
        <ecNumber evidence="6">1.4.1.21</ecNumber>
    </recommendedName>
</protein>
<evidence type="ECO:0000256" key="1">
    <source>
        <dbReference type="ARBA" id="ARBA00008331"/>
    </source>
</evidence>
<comment type="function">
    <text evidence="6">Specifically catalyzes the NAD or NADP-dependent dehydrogenation of L-aspartate to iminoaspartate.</text>
</comment>
<dbReference type="InterPro" id="IPR011182">
    <property type="entry name" value="L-Asp_DH"/>
</dbReference>
<dbReference type="InterPro" id="IPR036291">
    <property type="entry name" value="NAD(P)-bd_dom_sf"/>
</dbReference>
<reference evidence="9 10" key="1">
    <citation type="submission" date="2019-03" db="EMBL/GenBank/DDBJ databases">
        <title>Genomic Encyclopedia of Type Strains, Phase IV (KMG-IV): sequencing the most valuable type-strain genomes for metagenomic binning, comparative biology and taxonomic classification.</title>
        <authorList>
            <person name="Goeker M."/>
        </authorList>
    </citation>
    <scope>NUCLEOTIDE SEQUENCE [LARGE SCALE GENOMIC DNA]</scope>
    <source>
        <strain evidence="9 10">DSM 25964</strain>
    </source>
</reference>
<dbReference type="GO" id="GO:0033735">
    <property type="term" value="F:aspartate dehydrogenase [NAD(P)+] activity"/>
    <property type="evidence" value="ECO:0007669"/>
    <property type="project" value="UniProtKB-EC"/>
</dbReference>
<sequence>MKKLRVAILGCGTIGRFVLDHLADGVVPGCEPVAVYLRSPESRGREHLESRKIPWVTSLEDLLGFSPDVVVEASTHDAVVAMGPEILKRGVDFIPLSLGAFVDAGLMETMTAAAEKGGSRLHIPSGGIGALDALQTALIGGVEKVTMTTRKYSTTWKGIPAVDELGVDLENLKEPLLLFEGPARECMKKYPQSINIGAALSIAGIGFDRTIIKIYADPTVEYNTHEIRWEGATGKVTVLFENTPVPENPKTTYQACLSTLFVLKNMTGSRIIGA</sequence>
<feature type="domain" description="Aspartate dehydrogenase" evidence="7">
    <location>
        <begin position="173"/>
        <end position="259"/>
    </location>
</feature>
<dbReference type="SUPFAM" id="SSF51735">
    <property type="entry name" value="NAD(P)-binding Rossmann-fold domains"/>
    <property type="match status" value="1"/>
</dbReference>
<keyword evidence="4 6" id="KW-0560">Oxidoreductase</keyword>
<evidence type="ECO:0000256" key="4">
    <source>
        <dbReference type="ARBA" id="ARBA00023002"/>
    </source>
</evidence>
<dbReference type="GO" id="GO:0050661">
    <property type="term" value="F:NADP binding"/>
    <property type="evidence" value="ECO:0007669"/>
    <property type="project" value="UniProtKB-UniRule"/>
</dbReference>
<feature type="domain" description="Aspartate/homoserine dehydrogenase NAD-binding" evidence="8">
    <location>
        <begin position="10"/>
        <end position="124"/>
    </location>
</feature>
<dbReference type="NCBIfam" id="NF009828">
    <property type="entry name" value="PRK13303.1-3"/>
    <property type="match status" value="1"/>
</dbReference>
<dbReference type="PIRSF" id="PIRSF005227">
    <property type="entry name" value="Asp_dh_NAD_syn"/>
    <property type="match status" value="1"/>
</dbReference>
<dbReference type="GO" id="GO:0009435">
    <property type="term" value="P:NAD+ biosynthetic process"/>
    <property type="evidence" value="ECO:0007669"/>
    <property type="project" value="UniProtKB-UniRule"/>
</dbReference>
<dbReference type="UniPathway" id="UPA00253">
    <property type="reaction ID" value="UER00456"/>
</dbReference>
<dbReference type="InterPro" id="IPR005106">
    <property type="entry name" value="Asp/hSer_DH_NAD-bd"/>
</dbReference>
<comment type="pathway">
    <text evidence="6">Cofactor biosynthesis; NAD(+) biosynthesis; iminoaspartate from L-aspartate (dehydrogenase route): step 1/1.</text>
</comment>
<dbReference type="InterPro" id="IPR002811">
    <property type="entry name" value="Asp_DH"/>
</dbReference>
<dbReference type="Pfam" id="PF01958">
    <property type="entry name" value="Asp_DH_C"/>
    <property type="match status" value="1"/>
</dbReference>
<dbReference type="HAMAP" id="MF_01265">
    <property type="entry name" value="NadX"/>
    <property type="match status" value="1"/>
</dbReference>
<dbReference type="EC" id="1.4.1.21" evidence="6"/>
<evidence type="ECO:0000256" key="2">
    <source>
        <dbReference type="ARBA" id="ARBA00022642"/>
    </source>
</evidence>
<dbReference type="PANTHER" id="PTHR31873:SF6">
    <property type="entry name" value="ASPARTATE DEHYDROGENASE DOMAIN-CONTAINING PROTEIN"/>
    <property type="match status" value="1"/>
</dbReference>
<dbReference type="OrthoDB" id="1906017at2"/>
<dbReference type="AlphaFoldDB" id="A0A4R8M214"/>
<keyword evidence="10" id="KW-1185">Reference proteome</keyword>
<comment type="catalytic activity">
    <reaction evidence="6">
        <text>L-aspartate + NAD(+) + H2O = oxaloacetate + NH4(+) + NADH + H(+)</text>
        <dbReference type="Rhea" id="RHEA:11788"/>
        <dbReference type="ChEBI" id="CHEBI:15377"/>
        <dbReference type="ChEBI" id="CHEBI:15378"/>
        <dbReference type="ChEBI" id="CHEBI:16452"/>
        <dbReference type="ChEBI" id="CHEBI:28938"/>
        <dbReference type="ChEBI" id="CHEBI:29991"/>
        <dbReference type="ChEBI" id="CHEBI:57540"/>
        <dbReference type="ChEBI" id="CHEBI:57945"/>
        <dbReference type="EC" id="1.4.1.21"/>
    </reaction>
</comment>
<dbReference type="Proteomes" id="UP000295066">
    <property type="component" value="Unassembled WGS sequence"/>
</dbReference>
<comment type="caution">
    <text evidence="6">Lacks conserved residue(s) required for the propagation of feature annotation.</text>
</comment>
<dbReference type="InterPro" id="IPR020626">
    <property type="entry name" value="Asp_DH_prok"/>
</dbReference>
<comment type="caution">
    <text evidence="9">The sequence shown here is derived from an EMBL/GenBank/DDBJ whole genome shotgun (WGS) entry which is preliminary data.</text>
</comment>
<comment type="similarity">
    <text evidence="1 6">Belongs to the L-aspartate dehydrogenase family.</text>
</comment>
<dbReference type="Gene3D" id="3.30.360.10">
    <property type="entry name" value="Dihydrodipicolinate Reductase, domain 2"/>
    <property type="match status" value="1"/>
</dbReference>
<dbReference type="RefSeq" id="WP_133958282.1">
    <property type="nucleotide sequence ID" value="NZ_SORI01000016.1"/>
</dbReference>
<evidence type="ECO:0000256" key="6">
    <source>
        <dbReference type="HAMAP-Rule" id="MF_01265"/>
    </source>
</evidence>
<dbReference type="GO" id="GO:0016639">
    <property type="term" value="F:oxidoreductase activity, acting on the CH-NH2 group of donors, NAD or NADP as acceptor"/>
    <property type="evidence" value="ECO:0007669"/>
    <property type="project" value="UniProtKB-UniRule"/>
</dbReference>
<comment type="miscellaneous">
    <text evidence="6">The iminoaspartate product is unstable in aqueous solution and can decompose to oxaloacetate and ammonia.</text>
</comment>